<keyword evidence="2" id="KW-1185">Reference proteome</keyword>
<dbReference type="Proteomes" id="UP000184499">
    <property type="component" value="Unassembled WGS sequence"/>
</dbReference>
<sequence length="88" mass="9749">MIIRISYTLIFSLNTLNPSPSSSSPVQFIVTNLRNPIHSRQASIHPSIPIPITTNQISTVSEMKKSIISHHHMQCISSMQKPPAPGYV</sequence>
<organism evidence="1 2">
    <name type="scientific">Aspergillus brasiliensis (strain CBS 101740 / IMI 381727 / IBT 21946)</name>
    <dbReference type="NCBI Taxonomy" id="767769"/>
    <lineage>
        <taxon>Eukaryota</taxon>
        <taxon>Fungi</taxon>
        <taxon>Dikarya</taxon>
        <taxon>Ascomycota</taxon>
        <taxon>Pezizomycotina</taxon>
        <taxon>Eurotiomycetes</taxon>
        <taxon>Eurotiomycetidae</taxon>
        <taxon>Eurotiales</taxon>
        <taxon>Aspergillaceae</taxon>
        <taxon>Aspergillus</taxon>
        <taxon>Aspergillus subgen. Circumdati</taxon>
    </lineage>
</organism>
<name>A0A1L9UIV8_ASPBC</name>
<dbReference type="EMBL" id="KV878684">
    <property type="protein sequence ID" value="OJJ71625.1"/>
    <property type="molecule type" value="Genomic_DNA"/>
</dbReference>
<reference evidence="2" key="1">
    <citation type="journal article" date="2017" name="Genome Biol.">
        <title>Comparative genomics reveals high biological diversity and specific adaptations in the industrially and medically important fungal genus Aspergillus.</title>
        <authorList>
            <person name="de Vries R.P."/>
            <person name="Riley R."/>
            <person name="Wiebenga A."/>
            <person name="Aguilar-Osorio G."/>
            <person name="Amillis S."/>
            <person name="Uchima C.A."/>
            <person name="Anderluh G."/>
            <person name="Asadollahi M."/>
            <person name="Askin M."/>
            <person name="Barry K."/>
            <person name="Battaglia E."/>
            <person name="Bayram O."/>
            <person name="Benocci T."/>
            <person name="Braus-Stromeyer S.A."/>
            <person name="Caldana C."/>
            <person name="Canovas D."/>
            <person name="Cerqueira G.C."/>
            <person name="Chen F."/>
            <person name="Chen W."/>
            <person name="Choi C."/>
            <person name="Clum A."/>
            <person name="Dos Santos R.A."/>
            <person name="Damasio A.R."/>
            <person name="Diallinas G."/>
            <person name="Emri T."/>
            <person name="Fekete E."/>
            <person name="Flipphi M."/>
            <person name="Freyberg S."/>
            <person name="Gallo A."/>
            <person name="Gournas C."/>
            <person name="Habgood R."/>
            <person name="Hainaut M."/>
            <person name="Harispe M.L."/>
            <person name="Henrissat B."/>
            <person name="Hilden K.S."/>
            <person name="Hope R."/>
            <person name="Hossain A."/>
            <person name="Karabika E."/>
            <person name="Karaffa L."/>
            <person name="Karanyi Z."/>
            <person name="Krasevec N."/>
            <person name="Kuo A."/>
            <person name="Kusch H."/>
            <person name="LaButti K."/>
            <person name="Lagendijk E.L."/>
            <person name="Lapidus A."/>
            <person name="Levasseur A."/>
            <person name="Lindquist E."/>
            <person name="Lipzen A."/>
            <person name="Logrieco A.F."/>
            <person name="MacCabe A."/>
            <person name="Maekelae M.R."/>
            <person name="Malavazi I."/>
            <person name="Melin P."/>
            <person name="Meyer V."/>
            <person name="Mielnichuk N."/>
            <person name="Miskei M."/>
            <person name="Molnar A.P."/>
            <person name="Mule G."/>
            <person name="Ngan C.Y."/>
            <person name="Orejas M."/>
            <person name="Orosz E."/>
            <person name="Ouedraogo J.P."/>
            <person name="Overkamp K.M."/>
            <person name="Park H.-S."/>
            <person name="Perrone G."/>
            <person name="Piumi F."/>
            <person name="Punt P.J."/>
            <person name="Ram A.F."/>
            <person name="Ramon A."/>
            <person name="Rauscher S."/>
            <person name="Record E."/>
            <person name="Riano-Pachon D.M."/>
            <person name="Robert V."/>
            <person name="Roehrig J."/>
            <person name="Ruller R."/>
            <person name="Salamov A."/>
            <person name="Salih N.S."/>
            <person name="Samson R.A."/>
            <person name="Sandor E."/>
            <person name="Sanguinetti M."/>
            <person name="Schuetze T."/>
            <person name="Sepcic K."/>
            <person name="Shelest E."/>
            <person name="Sherlock G."/>
            <person name="Sophianopoulou V."/>
            <person name="Squina F.M."/>
            <person name="Sun H."/>
            <person name="Susca A."/>
            <person name="Todd R.B."/>
            <person name="Tsang A."/>
            <person name="Unkles S.E."/>
            <person name="van de Wiele N."/>
            <person name="van Rossen-Uffink D."/>
            <person name="Oliveira J.V."/>
            <person name="Vesth T.C."/>
            <person name="Visser J."/>
            <person name="Yu J.-H."/>
            <person name="Zhou M."/>
            <person name="Andersen M.R."/>
            <person name="Archer D.B."/>
            <person name="Baker S.E."/>
            <person name="Benoit I."/>
            <person name="Brakhage A.A."/>
            <person name="Braus G.H."/>
            <person name="Fischer R."/>
            <person name="Frisvad J.C."/>
            <person name="Goldman G.H."/>
            <person name="Houbraken J."/>
            <person name="Oakley B."/>
            <person name="Pocsi I."/>
            <person name="Scazzocchio C."/>
            <person name="Seiboth B."/>
            <person name="vanKuyk P.A."/>
            <person name="Wortman J."/>
            <person name="Dyer P.S."/>
            <person name="Grigoriev I.V."/>
        </authorList>
    </citation>
    <scope>NUCLEOTIDE SEQUENCE [LARGE SCALE GENOMIC DNA]</scope>
    <source>
        <strain evidence="2">CBS 101740 / IMI 381727 / IBT 21946</strain>
    </source>
</reference>
<protein>
    <submittedName>
        <fullName evidence="1">Uncharacterized protein</fullName>
    </submittedName>
</protein>
<dbReference type="VEuPathDB" id="FungiDB:ASPBRDRAFT_570876"/>
<evidence type="ECO:0000313" key="1">
    <source>
        <dbReference type="EMBL" id="OJJ71625.1"/>
    </source>
</evidence>
<dbReference type="GeneID" id="93580174"/>
<dbReference type="AlphaFoldDB" id="A0A1L9UIV8"/>
<gene>
    <name evidence="1" type="ORF">ASPBRDRAFT_570876</name>
</gene>
<dbReference type="RefSeq" id="XP_067478873.1">
    <property type="nucleotide sequence ID" value="XM_067627686.1"/>
</dbReference>
<evidence type="ECO:0000313" key="2">
    <source>
        <dbReference type="Proteomes" id="UP000184499"/>
    </source>
</evidence>
<accession>A0A1L9UIV8</accession>
<proteinExistence type="predicted"/>